<organism evidence="1">
    <name type="scientific">Lupinus angustifolius</name>
    <name type="common">Narrow-leaved blue lupine</name>
    <dbReference type="NCBI Taxonomy" id="3871"/>
    <lineage>
        <taxon>Eukaryota</taxon>
        <taxon>Viridiplantae</taxon>
        <taxon>Streptophyta</taxon>
        <taxon>Embryophyta</taxon>
        <taxon>Tracheophyta</taxon>
        <taxon>Spermatophyta</taxon>
        <taxon>Magnoliopsida</taxon>
        <taxon>eudicotyledons</taxon>
        <taxon>Gunneridae</taxon>
        <taxon>Pentapetalae</taxon>
        <taxon>rosids</taxon>
        <taxon>fabids</taxon>
        <taxon>Fabales</taxon>
        <taxon>Fabaceae</taxon>
        <taxon>Papilionoideae</taxon>
        <taxon>50 kb inversion clade</taxon>
        <taxon>genistoids sensu lato</taxon>
        <taxon>core genistoids</taxon>
        <taxon>Genisteae</taxon>
        <taxon>Lupinus</taxon>
    </lineage>
</organism>
<accession>L0P0W5</accession>
<protein>
    <submittedName>
        <fullName evidence="1">Uncharacterized protein</fullName>
    </submittedName>
</protein>
<dbReference type="EMBL" id="HE804810">
    <property type="protein sequence ID" value="CCH47204.1"/>
    <property type="molecule type" value="Genomic_DNA"/>
</dbReference>
<sequence length="67" mass="7898">MERHDDRNINWIWIGAAIMVIRQEVLNDCLVERNPETDWAYHVSTSDRAALWIFIDGNIDKKNLTDV</sequence>
<proteinExistence type="predicted"/>
<reference evidence="1" key="1">
    <citation type="journal article" date="2013" name="BMC Genomics">
        <title>Comparative genomics of Lupinus angustifolius gene-rich regions: BAC library exploration, genetic mapping and cytogenetics.</title>
        <authorList>
            <person name="Ksiazkiewicz M."/>
            <person name="Wyrwa K."/>
            <person name="Szczepaniak A."/>
            <person name="Rychel S."/>
            <person name="Majcherkiewicz K."/>
            <person name="Przysiecka L."/>
            <person name="Karlowski W."/>
            <person name="Wolko B."/>
            <person name="Naganowska B."/>
        </authorList>
    </citation>
    <scope>NUCLEOTIDE SEQUENCE</scope>
</reference>
<evidence type="ECO:0000313" key="1">
    <source>
        <dbReference type="EMBL" id="CCH47204.1"/>
    </source>
</evidence>
<name>L0P0W5_LUPAN</name>
<dbReference type="AlphaFoldDB" id="L0P0W5"/>